<proteinExistence type="predicted"/>
<dbReference type="Proteomes" id="UP000179069">
    <property type="component" value="Unassembled WGS sequence"/>
</dbReference>
<name>A0A1G1VN96_9BACT</name>
<sequence>MNETGEEGPLEINETRWSFADFLGVSRSSEHVMDLTSRILGFEKLNDLIAKLRESGVGPDEIDKLRGHLAYRRRKRETDENYEARMRAADILISATGKMTWEHGERDPGDIDIRGDSLSAGTQYPTKKLDKISGSSSS</sequence>
<evidence type="ECO:0000256" key="1">
    <source>
        <dbReference type="SAM" id="MobiDB-lite"/>
    </source>
</evidence>
<feature type="region of interest" description="Disordered" evidence="1">
    <location>
        <begin position="101"/>
        <end position="138"/>
    </location>
</feature>
<dbReference type="EMBL" id="MHCI01000012">
    <property type="protein sequence ID" value="OGY16697.1"/>
    <property type="molecule type" value="Genomic_DNA"/>
</dbReference>
<comment type="caution">
    <text evidence="2">The sequence shown here is derived from an EMBL/GenBank/DDBJ whole genome shotgun (WGS) entry which is preliminary data.</text>
</comment>
<dbReference type="AlphaFoldDB" id="A0A1G1VN96"/>
<feature type="compositionally biased region" description="Basic and acidic residues" evidence="1">
    <location>
        <begin position="101"/>
        <end position="115"/>
    </location>
</feature>
<accession>A0A1G1VN96</accession>
<evidence type="ECO:0000313" key="3">
    <source>
        <dbReference type="Proteomes" id="UP000179069"/>
    </source>
</evidence>
<organism evidence="2 3">
    <name type="scientific">Candidatus Chisholmbacteria bacterium RIFCSPHIGHO2_01_FULL_49_18</name>
    <dbReference type="NCBI Taxonomy" id="1797590"/>
    <lineage>
        <taxon>Bacteria</taxon>
        <taxon>Candidatus Chisholmiibacteriota</taxon>
    </lineage>
</organism>
<protein>
    <submittedName>
        <fullName evidence="2">Uncharacterized protein</fullName>
    </submittedName>
</protein>
<reference evidence="2 3" key="1">
    <citation type="journal article" date="2016" name="Nat. Commun.">
        <title>Thousands of microbial genomes shed light on interconnected biogeochemical processes in an aquifer system.</title>
        <authorList>
            <person name="Anantharaman K."/>
            <person name="Brown C.T."/>
            <person name="Hug L.A."/>
            <person name="Sharon I."/>
            <person name="Castelle C.J."/>
            <person name="Probst A.J."/>
            <person name="Thomas B.C."/>
            <person name="Singh A."/>
            <person name="Wilkins M.J."/>
            <person name="Karaoz U."/>
            <person name="Brodie E.L."/>
            <person name="Williams K.H."/>
            <person name="Hubbard S.S."/>
            <person name="Banfield J.F."/>
        </authorList>
    </citation>
    <scope>NUCLEOTIDE SEQUENCE [LARGE SCALE GENOMIC DNA]</scope>
</reference>
<evidence type="ECO:0000313" key="2">
    <source>
        <dbReference type="EMBL" id="OGY16697.1"/>
    </source>
</evidence>
<gene>
    <name evidence="2" type="ORF">A2785_01925</name>
</gene>